<evidence type="ECO:0000313" key="2">
    <source>
        <dbReference type="Proteomes" id="UP000616885"/>
    </source>
</evidence>
<sequence length="74" mass="8522">MLPSIHCPYHSHDMADLTEEELEIIEQNPLGDSLNAIREALCKAQQFGSIVFLNQKRVRRELSAVEMKDFEPHT</sequence>
<dbReference type="EMBL" id="JADCTT010000001">
    <property type="protein sequence ID" value="KAF9758499.1"/>
    <property type="molecule type" value="Genomic_DNA"/>
</dbReference>
<evidence type="ECO:0000313" key="1">
    <source>
        <dbReference type="EMBL" id="KAF9758499.1"/>
    </source>
</evidence>
<accession>A0A8H7NLP9</accession>
<proteinExistence type="predicted"/>
<dbReference type="AlphaFoldDB" id="A0A8H7NLP9"/>
<comment type="caution">
    <text evidence="1">The sequence shown here is derived from an EMBL/GenBank/DDBJ whole genome shotgun (WGS) entry which is preliminary data.</text>
</comment>
<organism evidence="1 2">
    <name type="scientific">Bionectria ochroleuca</name>
    <name type="common">Gliocladium roseum</name>
    <dbReference type="NCBI Taxonomy" id="29856"/>
    <lineage>
        <taxon>Eukaryota</taxon>
        <taxon>Fungi</taxon>
        <taxon>Dikarya</taxon>
        <taxon>Ascomycota</taxon>
        <taxon>Pezizomycotina</taxon>
        <taxon>Sordariomycetes</taxon>
        <taxon>Hypocreomycetidae</taxon>
        <taxon>Hypocreales</taxon>
        <taxon>Bionectriaceae</taxon>
        <taxon>Clonostachys</taxon>
    </lineage>
</organism>
<reference evidence="1" key="1">
    <citation type="submission" date="2020-10" db="EMBL/GenBank/DDBJ databases">
        <title>High-Quality Genome Resource of Clonostachys rosea strain S41 by Oxford Nanopore Long-Read Sequencing.</title>
        <authorList>
            <person name="Wang H."/>
        </authorList>
    </citation>
    <scope>NUCLEOTIDE SEQUENCE</scope>
    <source>
        <strain evidence="1">S41</strain>
    </source>
</reference>
<protein>
    <submittedName>
        <fullName evidence="1">Uncharacterized protein</fullName>
    </submittedName>
</protein>
<dbReference type="Proteomes" id="UP000616885">
    <property type="component" value="Unassembled WGS sequence"/>
</dbReference>
<name>A0A8H7NLP9_BIOOC</name>
<gene>
    <name evidence="1" type="ORF">IM811_000193</name>
</gene>